<dbReference type="PROSITE" id="PS50106">
    <property type="entry name" value="PDZ"/>
    <property type="match status" value="1"/>
</dbReference>
<feature type="compositionally biased region" description="Polar residues" evidence="9">
    <location>
        <begin position="293"/>
        <end position="304"/>
    </location>
</feature>
<reference evidence="12" key="1">
    <citation type="submission" date="2023-08" db="EMBL/GenBank/DDBJ databases">
        <authorList>
            <person name="Alioto T."/>
            <person name="Alioto T."/>
            <person name="Gomez Garrido J."/>
        </authorList>
    </citation>
    <scope>NUCLEOTIDE SEQUENCE</scope>
</reference>
<dbReference type="FunFam" id="2.60.40.150:FF:000001">
    <property type="entry name" value="Regulating synaptic membrane exocytosis 3, isoform CRA_a"/>
    <property type="match status" value="1"/>
</dbReference>
<dbReference type="GO" id="GO:2000300">
    <property type="term" value="P:regulation of synaptic vesicle exocytosis"/>
    <property type="evidence" value="ECO:0007669"/>
    <property type="project" value="TreeGrafter"/>
</dbReference>
<feature type="region of interest" description="Disordered" evidence="9">
    <location>
        <begin position="197"/>
        <end position="366"/>
    </location>
</feature>
<sequence>MQFETLRQFCSSVLSHFNGAFSAPQNILQTELFEQALSNIGKRSPSASRDPNQKYDQREGGDHSQYAPTDGSMPRSPSDYGDGDPRRAPRGPHMYPDVDAARMGYRDRRGPGRWHSQEYPLDQDLDGPPSEYDLQRQRQEEFQTRYRSDPNLARYPVKPQPYEEQMRMHAEVGRLRHERRHSDVSLAYTELDEPGPIRLSRQHLTERRPPMVGQRSYSVDRSSPGPMGPGLGGHRTSNHSPPTPHRSPVLGDRSGDLRRGDMGVDPMRRQQHHLDPSSAVRKTKREKMETMLRNDSLSSDQSESVRPPPPKPHKTKKGGKMRQVSLSSSEEELATTPEYTSCEDVEIESESVSEKGDSQRGKRKTIEQAFMSEPTHTLSERQKKMVRFGGHSFEEDLAWCEPQVKDSGVDTCSSTTLNEEHSHSEKHPVTWQPSKDGDRLIGRILLNKRMKDGSVPRDSGALLGLKVVGGKMTESGRLCAFITKVRKGSLADTVGHLRPGDQVLEWNGKLLQGATFKEVYNIILDSKPEPQVELVVSRPIGDIPRIPDSTHAQLESSSSSFESQKMDRPSISVTSPMSPSMLRDAPQYLSGQLSVKLWYDKVGHQLIVTILGAKDLPPREDGRPRNPYVKIYFLPDRSDKSKRRTKTVKKSLEPKWNQTFMYSPVHRREFRERMLEITLWDQARVREEESEFLGEILIELETALLDDEPHWYKLQTHDVSSIPLPRASPNTQRRQLHGESPTRRLQRSQRISDSEISDYDCEDGVGVITDYRPNGRDFQSSTLSVPEQVMSSNHCSRSADINRARSRSPSVPPPSSRSLDPAFDLRPSQYSSSTRVDHHSVSEDNYSPDSRNHRVYPICREEAVRLLRSTRMARAYSEGAYSSDFDYERAHPRSGSVQTSPSSTPMSNRRGRQLPQLPPTGKERSMDMEERTRQMKLKMNKYKQGAGSDSRLEQDYHKRSGRDHRGSDNLSAKSSDSDVSDVSAVSRTSSASRFSSTSYMSVQSERPQGNRKIRQMGSSGGINMTKSTSISGDMCNLEKTDGSQSDTAVGTVGTDDKKRRSSIGAKMQAMVGMSRKSRSTSQLSQTEAGGKKLRSTIQRSTETGLAVEMRSRMTRQASRESTDGSMNSYSSEGNLIFPGVRLSSDAQFSDFLDGLGPAQLVGRQTLATPPMGDIQIGMVEKKGALEVEVIRARGLVGKPGSKALPAPYVKVYLLENGVCIAKKKTKVARKTLDPLYQQQLPFEESPGGKVLQVIVWGDYGRMDHKSFMGAVQILLDELDLSNMVIGWFKLFPPSSLVDPTLAPLTRRASQSSLDSFSRS</sequence>
<evidence type="ECO:0000313" key="12">
    <source>
        <dbReference type="EMBL" id="CAJ1061940.1"/>
    </source>
</evidence>
<keyword evidence="4" id="KW-0863">Zinc-finger</keyword>
<feature type="domain" description="C2" evidence="10">
    <location>
        <begin position="589"/>
        <end position="712"/>
    </location>
</feature>
<dbReference type="PROSITE" id="PS50004">
    <property type="entry name" value="C2"/>
    <property type="match status" value="2"/>
</dbReference>
<gene>
    <name evidence="12" type="ORF">XNOV1_A014589</name>
</gene>
<feature type="region of interest" description="Disordered" evidence="9">
    <location>
        <begin position="411"/>
        <end position="433"/>
    </location>
</feature>
<feature type="compositionally biased region" description="Basic and acidic residues" evidence="9">
    <location>
        <begin position="921"/>
        <end position="933"/>
    </location>
</feature>
<dbReference type="GO" id="GO:0050806">
    <property type="term" value="P:positive regulation of synaptic transmission"/>
    <property type="evidence" value="ECO:0007669"/>
    <property type="project" value="TreeGrafter"/>
</dbReference>
<dbReference type="Pfam" id="PF00595">
    <property type="entry name" value="PDZ"/>
    <property type="match status" value="1"/>
</dbReference>
<evidence type="ECO:0000313" key="13">
    <source>
        <dbReference type="Proteomes" id="UP001178508"/>
    </source>
</evidence>
<feature type="region of interest" description="Disordered" evidence="9">
    <location>
        <begin position="546"/>
        <end position="579"/>
    </location>
</feature>
<dbReference type="EMBL" id="OY660871">
    <property type="protein sequence ID" value="CAJ1061940.1"/>
    <property type="molecule type" value="Genomic_DNA"/>
</dbReference>
<dbReference type="GO" id="GO:0048167">
    <property type="term" value="P:regulation of synaptic plasticity"/>
    <property type="evidence" value="ECO:0007669"/>
    <property type="project" value="TreeGrafter"/>
</dbReference>
<dbReference type="SUPFAM" id="SSF50156">
    <property type="entry name" value="PDZ domain-like"/>
    <property type="match status" value="1"/>
</dbReference>
<name>A0AAV1FLI1_XYRNO</name>
<feature type="compositionally biased region" description="Low complexity" evidence="9">
    <location>
        <begin position="980"/>
        <end position="998"/>
    </location>
</feature>
<evidence type="ECO:0000256" key="9">
    <source>
        <dbReference type="SAM" id="MobiDB-lite"/>
    </source>
</evidence>
<feature type="region of interest" description="Disordered" evidence="9">
    <location>
        <begin position="40"/>
        <end position="131"/>
    </location>
</feature>
<dbReference type="GO" id="GO:0042391">
    <property type="term" value="P:regulation of membrane potential"/>
    <property type="evidence" value="ECO:0007669"/>
    <property type="project" value="TreeGrafter"/>
</dbReference>
<feature type="compositionally biased region" description="Polar residues" evidence="9">
    <location>
        <begin position="895"/>
        <end position="907"/>
    </location>
</feature>
<feature type="compositionally biased region" description="Basic residues" evidence="9">
    <location>
        <begin position="311"/>
        <end position="320"/>
    </location>
</feature>
<dbReference type="GO" id="GO:0048788">
    <property type="term" value="C:cytoskeleton of presynaptic active zone"/>
    <property type="evidence" value="ECO:0007669"/>
    <property type="project" value="TreeGrafter"/>
</dbReference>
<dbReference type="InterPro" id="IPR000008">
    <property type="entry name" value="C2_dom"/>
</dbReference>
<keyword evidence="2" id="KW-0479">Metal-binding</keyword>
<feature type="compositionally biased region" description="Basic and acidic residues" evidence="9">
    <location>
        <begin position="950"/>
        <end position="967"/>
    </location>
</feature>
<protein>
    <submittedName>
        <fullName evidence="12">Regulating synaptic membrane exocytosis protein 2 isoform X27</fullName>
    </submittedName>
</protein>
<dbReference type="CDD" id="cd04028">
    <property type="entry name" value="C2B_RIM1alpha"/>
    <property type="match status" value="1"/>
</dbReference>
<keyword evidence="5" id="KW-0221">Differentiation</keyword>
<feature type="compositionally biased region" description="Basic and acidic residues" evidence="9">
    <location>
        <begin position="418"/>
        <end position="428"/>
    </location>
</feature>
<dbReference type="GO" id="GO:0008270">
    <property type="term" value="F:zinc ion binding"/>
    <property type="evidence" value="ECO:0007669"/>
    <property type="project" value="UniProtKB-KW"/>
</dbReference>
<dbReference type="CDD" id="cd06714">
    <property type="entry name" value="PDZ_RIM-like"/>
    <property type="match status" value="1"/>
</dbReference>
<dbReference type="SUPFAM" id="SSF49562">
    <property type="entry name" value="C2 domain (Calcium/lipid-binding domain, CaLB)"/>
    <property type="match status" value="2"/>
</dbReference>
<evidence type="ECO:0000256" key="3">
    <source>
        <dbReference type="ARBA" id="ARBA00022737"/>
    </source>
</evidence>
<organism evidence="12 13">
    <name type="scientific">Xyrichtys novacula</name>
    <name type="common">Pearly razorfish</name>
    <name type="synonym">Hemipteronotus novacula</name>
    <dbReference type="NCBI Taxonomy" id="13765"/>
    <lineage>
        <taxon>Eukaryota</taxon>
        <taxon>Metazoa</taxon>
        <taxon>Chordata</taxon>
        <taxon>Craniata</taxon>
        <taxon>Vertebrata</taxon>
        <taxon>Euteleostomi</taxon>
        <taxon>Actinopterygii</taxon>
        <taxon>Neopterygii</taxon>
        <taxon>Teleostei</taxon>
        <taxon>Neoteleostei</taxon>
        <taxon>Acanthomorphata</taxon>
        <taxon>Eupercaria</taxon>
        <taxon>Labriformes</taxon>
        <taxon>Labridae</taxon>
        <taxon>Xyrichtys</taxon>
    </lineage>
</organism>
<evidence type="ECO:0000256" key="5">
    <source>
        <dbReference type="ARBA" id="ARBA00022782"/>
    </source>
</evidence>
<feature type="region of interest" description="Disordered" evidence="9">
    <location>
        <begin position="721"/>
        <end position="756"/>
    </location>
</feature>
<feature type="region of interest" description="Disordered" evidence="9">
    <location>
        <begin position="1110"/>
        <end position="1129"/>
    </location>
</feature>
<accession>A0AAV1FLI1</accession>
<dbReference type="GO" id="GO:0048791">
    <property type="term" value="P:calcium ion-regulated exocytosis of neurotransmitter"/>
    <property type="evidence" value="ECO:0007669"/>
    <property type="project" value="TreeGrafter"/>
</dbReference>
<dbReference type="SMART" id="SM00239">
    <property type="entry name" value="C2"/>
    <property type="match status" value="2"/>
</dbReference>
<keyword evidence="6" id="KW-0862">Zinc</keyword>
<comment type="subcellular location">
    <subcellularLocation>
        <location evidence="8">Synapse</location>
    </subcellularLocation>
</comment>
<feature type="domain" description="PDZ" evidence="11">
    <location>
        <begin position="443"/>
        <end position="538"/>
    </location>
</feature>
<feature type="compositionally biased region" description="Polar residues" evidence="9">
    <location>
        <begin position="778"/>
        <end position="796"/>
    </location>
</feature>
<dbReference type="GO" id="GO:0030154">
    <property type="term" value="P:cell differentiation"/>
    <property type="evidence" value="ECO:0007669"/>
    <property type="project" value="UniProtKB-KW"/>
</dbReference>
<keyword evidence="1" id="KW-0597">Phosphoprotein</keyword>
<feature type="compositionally biased region" description="Basic and acidic residues" evidence="9">
    <location>
        <begin position="253"/>
        <end position="275"/>
    </location>
</feature>
<evidence type="ECO:0000256" key="8">
    <source>
        <dbReference type="ARBA" id="ARBA00034103"/>
    </source>
</evidence>
<dbReference type="FunFam" id="2.60.40.150:FF:000003">
    <property type="entry name" value="Regulating synaptic membrane exocytosis protein 2"/>
    <property type="match status" value="1"/>
</dbReference>
<evidence type="ECO:0000259" key="10">
    <source>
        <dbReference type="PROSITE" id="PS50004"/>
    </source>
</evidence>
<keyword evidence="3" id="KW-0677">Repeat</keyword>
<dbReference type="InterPro" id="IPR001478">
    <property type="entry name" value="PDZ"/>
</dbReference>
<feature type="compositionally biased region" description="Basic and acidic residues" evidence="9">
    <location>
        <begin position="51"/>
        <end position="62"/>
    </location>
</feature>
<keyword evidence="13" id="KW-1185">Reference proteome</keyword>
<evidence type="ECO:0000256" key="1">
    <source>
        <dbReference type="ARBA" id="ARBA00022553"/>
    </source>
</evidence>
<feature type="region of interest" description="Disordered" evidence="9">
    <location>
        <begin position="1039"/>
        <end position="1100"/>
    </location>
</feature>
<proteinExistence type="predicted"/>
<evidence type="ECO:0000256" key="4">
    <source>
        <dbReference type="ARBA" id="ARBA00022771"/>
    </source>
</evidence>
<evidence type="ECO:0000256" key="6">
    <source>
        <dbReference type="ARBA" id="ARBA00022833"/>
    </source>
</evidence>
<dbReference type="SMART" id="SM00228">
    <property type="entry name" value="PDZ"/>
    <property type="match status" value="1"/>
</dbReference>
<feature type="region of interest" description="Disordered" evidence="9">
    <location>
        <begin position="778"/>
        <end position="852"/>
    </location>
</feature>
<dbReference type="Gene3D" id="2.30.42.10">
    <property type="match status" value="1"/>
</dbReference>
<dbReference type="PANTHER" id="PTHR12157:SF15">
    <property type="entry name" value="REGULATING SYNAPTIC MEMBRANE EXOCYTOSIS PROTEIN 2"/>
    <property type="match status" value="1"/>
</dbReference>
<feature type="compositionally biased region" description="Basic and acidic residues" evidence="9">
    <location>
        <begin position="352"/>
        <end position="366"/>
    </location>
</feature>
<dbReference type="Proteomes" id="UP001178508">
    <property type="component" value="Chromosome 8"/>
</dbReference>
<dbReference type="InterPro" id="IPR035892">
    <property type="entry name" value="C2_domain_sf"/>
</dbReference>
<evidence type="ECO:0000256" key="7">
    <source>
        <dbReference type="ARBA" id="ARBA00023018"/>
    </source>
</evidence>
<feature type="domain" description="C2" evidence="10">
    <location>
        <begin position="1170"/>
        <end position="1288"/>
    </location>
</feature>
<dbReference type="InterPro" id="IPR036034">
    <property type="entry name" value="PDZ_sf"/>
</dbReference>
<dbReference type="CDD" id="cd04031">
    <property type="entry name" value="C2A_RIM1alpha"/>
    <property type="match status" value="1"/>
</dbReference>
<dbReference type="GO" id="GO:0044325">
    <property type="term" value="F:transmembrane transporter binding"/>
    <property type="evidence" value="ECO:0007669"/>
    <property type="project" value="TreeGrafter"/>
</dbReference>
<dbReference type="Pfam" id="PF00168">
    <property type="entry name" value="C2"/>
    <property type="match status" value="2"/>
</dbReference>
<feature type="region of interest" description="Disordered" evidence="9">
    <location>
        <begin position="886"/>
        <end position="1022"/>
    </location>
</feature>
<dbReference type="GO" id="GO:0042734">
    <property type="term" value="C:presynaptic membrane"/>
    <property type="evidence" value="ECO:0007669"/>
    <property type="project" value="TreeGrafter"/>
</dbReference>
<dbReference type="FunFam" id="2.30.42.10:FF:000003">
    <property type="entry name" value="Regulating synaptic membrane exocytosis protein 1, putative"/>
    <property type="match status" value="1"/>
</dbReference>
<dbReference type="InterPro" id="IPR039032">
    <property type="entry name" value="Rim-like"/>
</dbReference>
<dbReference type="PANTHER" id="PTHR12157">
    <property type="entry name" value="REGULATING SYNAPTIC MEMBRANE EXOCYTOSIS PROTEIN"/>
    <property type="match status" value="1"/>
</dbReference>
<evidence type="ECO:0000256" key="2">
    <source>
        <dbReference type="ARBA" id="ARBA00022723"/>
    </source>
</evidence>
<feature type="compositionally biased region" description="Acidic residues" evidence="9">
    <location>
        <begin position="341"/>
        <end position="351"/>
    </location>
</feature>
<dbReference type="GO" id="GO:0031267">
    <property type="term" value="F:small GTPase binding"/>
    <property type="evidence" value="ECO:0007669"/>
    <property type="project" value="InterPro"/>
</dbReference>
<dbReference type="Gene3D" id="2.60.40.150">
    <property type="entry name" value="C2 domain"/>
    <property type="match status" value="2"/>
</dbReference>
<keyword evidence="7" id="KW-0770">Synapse</keyword>
<evidence type="ECO:0000259" key="11">
    <source>
        <dbReference type="PROSITE" id="PS50106"/>
    </source>
</evidence>